<accession>A0A328D2E6</accession>
<feature type="region of interest" description="Disordered" evidence="1">
    <location>
        <begin position="497"/>
        <end position="556"/>
    </location>
</feature>
<dbReference type="GO" id="GO:0000175">
    <property type="term" value="F:3'-5'-RNA exonuclease activity"/>
    <property type="evidence" value="ECO:0007669"/>
    <property type="project" value="TreeGrafter"/>
</dbReference>
<feature type="compositionally biased region" description="Basic and acidic residues" evidence="1">
    <location>
        <begin position="40"/>
        <end position="50"/>
    </location>
</feature>
<comment type="caution">
    <text evidence="3">The sequence shown here is derived from an EMBL/GenBank/DDBJ whole genome shotgun (WGS) entry which is preliminary data.</text>
</comment>
<evidence type="ECO:0000256" key="1">
    <source>
        <dbReference type="SAM" id="MobiDB-lite"/>
    </source>
</evidence>
<reference evidence="3 4" key="1">
    <citation type="submission" date="2018-06" db="EMBL/GenBank/DDBJ databases">
        <title>The Genome of Cuscuta australis (Dodder) Provides Insight into the Evolution of Plant Parasitism.</title>
        <authorList>
            <person name="Liu H."/>
        </authorList>
    </citation>
    <scope>NUCLEOTIDE SEQUENCE [LARGE SCALE GENOMIC DNA]</scope>
    <source>
        <strain evidence="4">cv. Yunnan</strain>
        <tissue evidence="3">Vines</tissue>
    </source>
</reference>
<name>A0A328D2E6_9ASTE</name>
<feature type="compositionally biased region" description="Basic and acidic residues" evidence="1">
    <location>
        <begin position="528"/>
        <end position="541"/>
    </location>
</feature>
<sequence>MKHSPPSFRRPASAAVAASVPFMYRLPQPGGGRGLGLRSYSDRPSGDEQGRPQVPGGYDYRPVQDPNRGFRPSYCPGGNLNFPPQQGPYRPPQPSFSHYPPPNLYSNQQFYRPLPPPINDQQFSRPVYPPPGGPPFYQNQQFRPTSPINEFRPRPRPPKALNFRVWEHAKTEPPPNCDRFTVLSYNILADYLATNHGRKLYFHIPLHIMDWESRKRSIVFELGLWSADVLCLQEVDRFQDLEAELQLRGYKGIWKMRTGDAVDGCAIFWRGSRLKLLQEDFIEFKQHGLRDNVAQICVFELLDPHACRSSTTSTTCSSNTNKVVICNIHVLFNPRRGEMKLGQIRLLLDRADQFSKLWNGAPVVICGDFNSTPKSPLYNFIAEQKLDISEVARDKVSGQESGTLYSPKRSPSVKRVPYSADFVKGFTVSHEGEGGERCSKLDVSTCSAEIASGDGFSRVSRCQAQNSIVNESGASIVGLHFEDKIHKSTEATIEDFHASHRSPSVPLSASKDSQHISRNEYSISSTFDEDRSKTIESRHGENSSSDAISNSHINILDPDTHSDLESICYKEEGSIGENHPRNENNGMSSEDFAPKTDRFSKPSELAVAPLDKNMEHLSLDRVFGGAADQSSGEDSEIFKSEICGASDIFSSESTDFQVSELKELDEQSKPSAVSHSEKSLQLGEDFLNDYRDADFQATYDPSAWTPMEIQTATGSVDCTIMEHPFKLSSVYRDVEDVTGTRDSIGEPEATSYHRCFLGTVDYIWRSEGLQTVRVLAPIPKQAMQWFRGFPTKKWGSDHIALVSELAFTGERYPAK</sequence>
<feature type="compositionally biased region" description="Polar residues" evidence="1">
    <location>
        <begin position="501"/>
        <end position="511"/>
    </location>
</feature>
<organism evidence="3 4">
    <name type="scientific">Cuscuta australis</name>
    <dbReference type="NCBI Taxonomy" id="267555"/>
    <lineage>
        <taxon>Eukaryota</taxon>
        <taxon>Viridiplantae</taxon>
        <taxon>Streptophyta</taxon>
        <taxon>Embryophyta</taxon>
        <taxon>Tracheophyta</taxon>
        <taxon>Spermatophyta</taxon>
        <taxon>Magnoliopsida</taxon>
        <taxon>eudicotyledons</taxon>
        <taxon>Gunneridae</taxon>
        <taxon>Pentapetalae</taxon>
        <taxon>asterids</taxon>
        <taxon>lamiids</taxon>
        <taxon>Solanales</taxon>
        <taxon>Convolvulaceae</taxon>
        <taxon>Cuscuteae</taxon>
        <taxon>Cuscuta</taxon>
        <taxon>Cuscuta subgen. Grammica</taxon>
        <taxon>Cuscuta sect. Cleistogrammica</taxon>
    </lineage>
</organism>
<feature type="compositionally biased region" description="Basic and acidic residues" evidence="1">
    <location>
        <begin position="573"/>
        <end position="582"/>
    </location>
</feature>
<feature type="region of interest" description="Disordered" evidence="1">
    <location>
        <begin position="573"/>
        <end position="597"/>
    </location>
</feature>
<feature type="compositionally biased region" description="Pro residues" evidence="1">
    <location>
        <begin position="85"/>
        <end position="102"/>
    </location>
</feature>
<feature type="region of interest" description="Disordered" evidence="1">
    <location>
        <begin position="24"/>
        <end position="102"/>
    </location>
</feature>
<dbReference type="InterPro" id="IPR050410">
    <property type="entry name" value="CCR4/nocturin_mRNA_transcr"/>
</dbReference>
<dbReference type="Gene3D" id="3.60.10.10">
    <property type="entry name" value="Endonuclease/exonuclease/phosphatase"/>
    <property type="match status" value="2"/>
</dbReference>
<evidence type="ECO:0000259" key="2">
    <source>
        <dbReference type="Pfam" id="PF03372"/>
    </source>
</evidence>
<feature type="domain" description="Endonuclease/exonuclease/phosphatase" evidence="2">
    <location>
        <begin position="215"/>
        <end position="397"/>
    </location>
</feature>
<dbReference type="EMBL" id="NQVE01000215">
    <property type="protein sequence ID" value="RAL38043.1"/>
    <property type="molecule type" value="Genomic_DNA"/>
</dbReference>
<dbReference type="SUPFAM" id="SSF56219">
    <property type="entry name" value="DNase I-like"/>
    <property type="match status" value="1"/>
</dbReference>
<dbReference type="AlphaFoldDB" id="A0A328D2E6"/>
<evidence type="ECO:0000313" key="3">
    <source>
        <dbReference type="EMBL" id="RAL38043.1"/>
    </source>
</evidence>
<dbReference type="InterPro" id="IPR005135">
    <property type="entry name" value="Endo/exonuclease/phosphatase"/>
</dbReference>
<gene>
    <name evidence="3" type="ORF">DM860_000737</name>
</gene>
<protein>
    <recommendedName>
        <fullName evidence="2">Endonuclease/exonuclease/phosphatase domain-containing protein</fullName>
    </recommendedName>
</protein>
<dbReference type="PANTHER" id="PTHR12121">
    <property type="entry name" value="CARBON CATABOLITE REPRESSOR PROTEIN 4"/>
    <property type="match status" value="1"/>
</dbReference>
<evidence type="ECO:0000313" key="4">
    <source>
        <dbReference type="Proteomes" id="UP000249390"/>
    </source>
</evidence>
<keyword evidence="4" id="KW-1185">Reference proteome</keyword>
<dbReference type="InterPro" id="IPR036691">
    <property type="entry name" value="Endo/exonu/phosph_ase_sf"/>
</dbReference>
<feature type="compositionally biased region" description="Polar residues" evidence="1">
    <location>
        <begin position="542"/>
        <end position="553"/>
    </location>
</feature>
<proteinExistence type="predicted"/>
<dbReference type="Pfam" id="PF03372">
    <property type="entry name" value="Exo_endo_phos"/>
    <property type="match status" value="1"/>
</dbReference>
<dbReference type="PANTHER" id="PTHR12121:SF85">
    <property type="entry name" value="CARBON CATABOLITE REPRESSOR PROTEIN 4 HOMOLOG 6"/>
    <property type="match status" value="1"/>
</dbReference>
<dbReference type="Proteomes" id="UP000249390">
    <property type="component" value="Unassembled WGS sequence"/>
</dbReference>